<evidence type="ECO:0000256" key="10">
    <source>
        <dbReference type="RuleBase" id="RU363037"/>
    </source>
</evidence>
<dbReference type="EC" id="6.1.1.18" evidence="1 9"/>
<dbReference type="Pfam" id="PF20974">
    <property type="entry name" value="tRNA-synt_1c_C2"/>
    <property type="match status" value="1"/>
</dbReference>
<gene>
    <name evidence="15" type="ORF">KV203_04000</name>
</gene>
<dbReference type="RefSeq" id="WP_066468804.1">
    <property type="nucleotide sequence ID" value="NZ_CBCRUZ010000004.1"/>
</dbReference>
<reference evidence="15" key="1">
    <citation type="submission" date="2021-07" db="EMBL/GenBank/DDBJ databases">
        <title>Candidatus Kaistella beijingensis sp. nov. isolated from a municipal wastewater treatment plant is involved in sludge foaming.</title>
        <authorList>
            <person name="Song Y."/>
            <person name="Liu S.-J."/>
        </authorList>
    </citation>
    <scope>NUCLEOTIDE SEQUENCE</scope>
    <source>
        <strain evidence="15">DSM 43998</strain>
    </source>
</reference>
<dbReference type="PROSITE" id="PS00178">
    <property type="entry name" value="AA_TRNA_LIGASE_I"/>
    <property type="match status" value="1"/>
</dbReference>
<evidence type="ECO:0000256" key="11">
    <source>
        <dbReference type="SAM" id="MobiDB-lite"/>
    </source>
</evidence>
<feature type="region of interest" description="Disordered" evidence="11">
    <location>
        <begin position="555"/>
        <end position="576"/>
    </location>
</feature>
<evidence type="ECO:0000256" key="3">
    <source>
        <dbReference type="ARBA" id="ARBA00022598"/>
    </source>
</evidence>
<dbReference type="Proteomes" id="UP000887023">
    <property type="component" value="Chromosome"/>
</dbReference>
<dbReference type="Gene3D" id="1.10.1160.10">
    <property type="entry name" value="Glutamyl-trna Synthetase, Domain 2"/>
    <property type="match status" value="1"/>
</dbReference>
<proteinExistence type="inferred from homology"/>
<dbReference type="InterPro" id="IPR001412">
    <property type="entry name" value="aa-tRNA-synth_I_CS"/>
</dbReference>
<feature type="domain" description="tRNA synthetases class I (E and Q) anti-codon binding" evidence="14">
    <location>
        <begin position="460"/>
        <end position="534"/>
    </location>
</feature>
<evidence type="ECO:0000259" key="12">
    <source>
        <dbReference type="Pfam" id="PF00749"/>
    </source>
</evidence>
<comment type="similarity">
    <text evidence="10">Belongs to the class-I aminoacyl-tRNA synthetase family.</text>
</comment>
<evidence type="ECO:0000256" key="7">
    <source>
        <dbReference type="ARBA" id="ARBA00023146"/>
    </source>
</evidence>
<dbReference type="PRINTS" id="PR00987">
    <property type="entry name" value="TRNASYNTHGLU"/>
</dbReference>
<evidence type="ECO:0000259" key="13">
    <source>
        <dbReference type="Pfam" id="PF03950"/>
    </source>
</evidence>
<evidence type="ECO:0000256" key="2">
    <source>
        <dbReference type="ARBA" id="ARBA00022490"/>
    </source>
</evidence>
<evidence type="ECO:0000313" key="16">
    <source>
        <dbReference type="Proteomes" id="UP000887023"/>
    </source>
</evidence>
<dbReference type="SUPFAM" id="SSF50715">
    <property type="entry name" value="Ribosomal protein L25-like"/>
    <property type="match status" value="1"/>
</dbReference>
<evidence type="ECO:0000256" key="1">
    <source>
        <dbReference type="ARBA" id="ARBA00012836"/>
    </source>
</evidence>
<dbReference type="GO" id="GO:0016874">
    <property type="term" value="F:ligase activity"/>
    <property type="evidence" value="ECO:0007669"/>
    <property type="project" value="UniProtKB-KW"/>
</dbReference>
<evidence type="ECO:0000256" key="8">
    <source>
        <dbReference type="ARBA" id="ARBA00048270"/>
    </source>
</evidence>
<evidence type="ECO:0000256" key="4">
    <source>
        <dbReference type="ARBA" id="ARBA00022741"/>
    </source>
</evidence>
<dbReference type="InterPro" id="IPR020061">
    <property type="entry name" value="Glu_tRNA_lig_a-bdl"/>
</dbReference>
<accession>A0ABX8SAV0</accession>
<keyword evidence="7 10" id="KW-0030">Aminoacyl-tRNA synthetase</keyword>
<evidence type="ECO:0000259" key="14">
    <source>
        <dbReference type="Pfam" id="PF20974"/>
    </source>
</evidence>
<dbReference type="InterPro" id="IPR050132">
    <property type="entry name" value="Gln/Glu-tRNA_Ligase"/>
</dbReference>
<dbReference type="Pfam" id="PF03950">
    <property type="entry name" value="tRNA-synt_1c_C"/>
    <property type="match status" value="1"/>
</dbReference>
<evidence type="ECO:0000256" key="9">
    <source>
        <dbReference type="NCBIfam" id="TIGR00440"/>
    </source>
</evidence>
<dbReference type="Gene3D" id="3.90.800.10">
    <property type="entry name" value="Glutamyl-tRNA Synthetase, Domain 3"/>
    <property type="match status" value="1"/>
</dbReference>
<dbReference type="NCBIfam" id="TIGR00440">
    <property type="entry name" value="glnS"/>
    <property type="match status" value="1"/>
</dbReference>
<dbReference type="InterPro" id="IPR004514">
    <property type="entry name" value="Gln-tRNA-synth"/>
</dbReference>
<dbReference type="InterPro" id="IPR020058">
    <property type="entry name" value="Glu/Gln-tRNA-synth_Ib_cat-dom"/>
</dbReference>
<evidence type="ECO:0000256" key="6">
    <source>
        <dbReference type="ARBA" id="ARBA00022917"/>
    </source>
</evidence>
<dbReference type="Pfam" id="PF00749">
    <property type="entry name" value="tRNA-synt_1c"/>
    <property type="match status" value="1"/>
</dbReference>
<evidence type="ECO:0000256" key="5">
    <source>
        <dbReference type="ARBA" id="ARBA00022840"/>
    </source>
</evidence>
<sequence length="576" mass="64480">MGSEAGGGGPVDFVRAKIRDDLAAGRFDRVQTRFPPEPNGYLHIGHAKAVALNHALAREFDGEFNLRFDDTNPETEETEYAAAIEADLAWLGCPPPGPAKYASDYFEQIYAWAEHLIERGVAYVDDQDHDTISAQRGGYGRPGIESPFRNRPVVENLDLFRRMRAGEFADGARVLRAKIDMQHENMQLRDPVLYRIRRATHLRTGNDWVIYPTYDWAHGQSDAIEGVTHSLCTLEFSDHRPLYDWFLDQLPLPRDRPEQTEFARLELTHTVTSKRKLRELVTDGQLDGWDDPRMPTLRGLRRRGYPPEAILAFVDHIGVARTNSVVEIELLESFVRTALNRAALRRMAVLRPLKLTITNWAEGDGVTVEAINNPEDLTAGTRRVPFGADLWIEADDFMLEPAPKYYRLAPGREVRLRAGYYVTATDVATDSAGAVTEVFCTYDPASAGGSTPDGRKVRSTIHWVSAATAIGGTVHLYDRLFTDPWPGADGRDPLESLNPASRETLTGVRLEPILAEVTPGEVVQFERLGYFAADLDDPTVFHRTVGLRDEWANIQKRQAGSSPGGRRRGAAEHVER</sequence>
<dbReference type="Gene3D" id="3.40.50.620">
    <property type="entry name" value="HUPs"/>
    <property type="match status" value="1"/>
</dbReference>
<feature type="domain" description="Glutamyl/glutaminyl-tRNA synthetase class Ib catalytic" evidence="12">
    <location>
        <begin position="30"/>
        <end position="340"/>
    </location>
</feature>
<dbReference type="InterPro" id="IPR014729">
    <property type="entry name" value="Rossmann-like_a/b/a_fold"/>
</dbReference>
<dbReference type="InterPro" id="IPR020059">
    <property type="entry name" value="Glu/Gln-tRNA-synth_Ib_codon-bd"/>
</dbReference>
<dbReference type="Gene3D" id="2.40.240.10">
    <property type="entry name" value="Ribosomal Protein L25, Chain P"/>
    <property type="match status" value="2"/>
</dbReference>
<dbReference type="SUPFAM" id="SSF52374">
    <property type="entry name" value="Nucleotidylyl transferase"/>
    <property type="match status" value="1"/>
</dbReference>
<dbReference type="PANTHER" id="PTHR43097">
    <property type="entry name" value="GLUTAMINE-TRNA LIGASE"/>
    <property type="match status" value="1"/>
</dbReference>
<keyword evidence="16" id="KW-1185">Reference proteome</keyword>
<dbReference type="NCBIfam" id="NF011291">
    <property type="entry name" value="PRK14703.1"/>
    <property type="match status" value="1"/>
</dbReference>
<protein>
    <recommendedName>
        <fullName evidence="1 9">Glutamine--tRNA ligase</fullName>
        <ecNumber evidence="1 9">6.1.1.18</ecNumber>
    </recommendedName>
</protein>
<dbReference type="InterPro" id="IPR020056">
    <property type="entry name" value="Rbsml_bL25/Gln-tRNA_synth_N"/>
</dbReference>
<name>A0ABX8SAV0_9ACTN</name>
<dbReference type="InterPro" id="IPR000924">
    <property type="entry name" value="Glu/Gln-tRNA-synth"/>
</dbReference>
<evidence type="ECO:0000313" key="15">
    <source>
        <dbReference type="EMBL" id="QXQ14576.1"/>
    </source>
</evidence>
<keyword evidence="5 10" id="KW-0067">ATP-binding</keyword>
<dbReference type="InterPro" id="IPR049437">
    <property type="entry name" value="tRNA-synt_1c_C2"/>
</dbReference>
<dbReference type="InterPro" id="IPR011035">
    <property type="entry name" value="Ribosomal_bL25/Gln-tRNA_synth"/>
</dbReference>
<feature type="domain" description="Glutamyl/glutaminyl-tRNA synthetase class Ib anti-codon binding" evidence="13">
    <location>
        <begin position="343"/>
        <end position="443"/>
    </location>
</feature>
<keyword evidence="6 10" id="KW-0648">Protein biosynthesis</keyword>
<dbReference type="EMBL" id="CP079105">
    <property type="protein sequence ID" value="QXQ14576.1"/>
    <property type="molecule type" value="Genomic_DNA"/>
</dbReference>
<organism evidence="15 16">
    <name type="scientific">Skermania pinensis</name>
    <dbReference type="NCBI Taxonomy" id="39122"/>
    <lineage>
        <taxon>Bacteria</taxon>
        <taxon>Bacillati</taxon>
        <taxon>Actinomycetota</taxon>
        <taxon>Actinomycetes</taxon>
        <taxon>Mycobacteriales</taxon>
        <taxon>Gordoniaceae</taxon>
        <taxon>Skermania</taxon>
    </lineage>
</organism>
<keyword evidence="4 10" id="KW-0547">Nucleotide-binding</keyword>
<keyword evidence="3 10" id="KW-0436">Ligase</keyword>
<dbReference type="PANTHER" id="PTHR43097:SF5">
    <property type="entry name" value="GLUTAMATE--TRNA LIGASE"/>
    <property type="match status" value="1"/>
</dbReference>
<keyword evidence="2" id="KW-0963">Cytoplasm</keyword>
<comment type="catalytic activity">
    <reaction evidence="8">
        <text>tRNA(Gln) + L-glutamine + ATP = L-glutaminyl-tRNA(Gln) + AMP + diphosphate</text>
        <dbReference type="Rhea" id="RHEA:20121"/>
        <dbReference type="Rhea" id="RHEA-COMP:9662"/>
        <dbReference type="Rhea" id="RHEA-COMP:9681"/>
        <dbReference type="ChEBI" id="CHEBI:30616"/>
        <dbReference type="ChEBI" id="CHEBI:33019"/>
        <dbReference type="ChEBI" id="CHEBI:58359"/>
        <dbReference type="ChEBI" id="CHEBI:78442"/>
        <dbReference type="ChEBI" id="CHEBI:78521"/>
        <dbReference type="ChEBI" id="CHEBI:456215"/>
        <dbReference type="EC" id="6.1.1.18"/>
    </reaction>
</comment>